<evidence type="ECO:0000313" key="3">
    <source>
        <dbReference type="Proteomes" id="UP001156691"/>
    </source>
</evidence>
<dbReference type="InterPro" id="IPR019301">
    <property type="entry name" value="Flagellar_prot_FlgJ_N"/>
</dbReference>
<reference evidence="3" key="1">
    <citation type="journal article" date="2019" name="Int. J. Syst. Evol. Microbiol.">
        <title>The Global Catalogue of Microorganisms (GCM) 10K type strain sequencing project: providing services to taxonomists for standard genome sequencing and annotation.</title>
        <authorList>
            <consortium name="The Broad Institute Genomics Platform"/>
            <consortium name="The Broad Institute Genome Sequencing Center for Infectious Disease"/>
            <person name="Wu L."/>
            <person name="Ma J."/>
        </authorList>
    </citation>
    <scope>NUCLEOTIDE SEQUENCE [LARGE SCALE GENOMIC DNA]</scope>
    <source>
        <strain evidence="3">NBRC 112416</strain>
    </source>
</reference>
<organism evidence="2 3">
    <name type="scientific">Devosia nitrariae</name>
    <dbReference type="NCBI Taxonomy" id="2071872"/>
    <lineage>
        <taxon>Bacteria</taxon>
        <taxon>Pseudomonadati</taxon>
        <taxon>Pseudomonadota</taxon>
        <taxon>Alphaproteobacteria</taxon>
        <taxon>Hyphomicrobiales</taxon>
        <taxon>Devosiaceae</taxon>
        <taxon>Devosia</taxon>
    </lineage>
</organism>
<feature type="domain" description="Flagellar protein FlgJ N-terminal" evidence="1">
    <location>
        <begin position="35"/>
        <end position="78"/>
    </location>
</feature>
<proteinExistence type="predicted"/>
<name>A0ABQ5WBR3_9HYPH</name>
<dbReference type="Proteomes" id="UP001156691">
    <property type="component" value="Unassembled WGS sequence"/>
</dbReference>
<accession>A0ABQ5WBR3</accession>
<protein>
    <recommendedName>
        <fullName evidence="1">Flagellar protein FlgJ N-terminal domain-containing protein</fullName>
    </recommendedName>
</protein>
<evidence type="ECO:0000313" key="2">
    <source>
        <dbReference type="EMBL" id="GLQ57318.1"/>
    </source>
</evidence>
<dbReference type="EMBL" id="BSNS01000024">
    <property type="protein sequence ID" value="GLQ57318.1"/>
    <property type="molecule type" value="Genomic_DNA"/>
</dbReference>
<comment type="caution">
    <text evidence="2">The sequence shown here is derived from an EMBL/GenBank/DDBJ whole genome shotgun (WGS) entry which is preliminary data.</text>
</comment>
<dbReference type="Pfam" id="PF10135">
    <property type="entry name" value="Rod-binding"/>
    <property type="match status" value="1"/>
</dbReference>
<evidence type="ECO:0000259" key="1">
    <source>
        <dbReference type="Pfam" id="PF10135"/>
    </source>
</evidence>
<gene>
    <name evidence="2" type="ORF">GCM10010862_45770</name>
</gene>
<keyword evidence="3" id="KW-1185">Reference proteome</keyword>
<sequence>MMIGSIPASSEAGRVEKLRRQAEELEGMFLHTLVKQMFSGIETDGTFGEETWRSMQAEQLAQSMAEAGGIGLADHLLRDLIAVQQAAAPAIPLATPMSAASAYNGETR</sequence>